<name>A0A158ED75_9BURK</name>
<dbReference type="RefSeq" id="WP_062611206.1">
    <property type="nucleotide sequence ID" value="NZ_FCOX02000069.1"/>
</dbReference>
<sequence length="444" mass="47738">MPDGYALAALNEAMRFRIAQFLRRFESAQVGSFDVVTRAPELLSGSNPATVTINVFPWRFELNANWQSSREPAYGAGGERRANSWLALDIKYVVCGYGPDPDLDRALGIALLALHETPRLSAEILEAVSSGTFEDNSPLPQALRDLIDQPAPLKVTPVSLTMEVQSQLWSMMNAGLRPGMTYEVSTLLMEYKAPRGAALPVAEPRLGVTLLRRPHIARMRFSPGPPAQPVWSDQPVASPGDLIALTGSGLRGDINEVAIGKRIVALPDEDVHGDRIETVLPADLRPGVVTIQVRQRWPKPVGEIPPASTGTIPAETSNLLPAAIRPVLDGPAVTLGDRQVDDDVVSFTATVHFAVALGRSQKAELLLSARAADDNGRFAAFVFESPTPGMPAPGVPDTAVSSRTFPIVGVPEGDYLMRVRVDDAESALERNADGYVGPVLTVPR</sequence>
<feature type="domain" description="Pvc16 N-terminal" evidence="1">
    <location>
        <begin position="18"/>
        <end position="202"/>
    </location>
</feature>
<gene>
    <name evidence="2" type="ORF">AWB78_07157</name>
</gene>
<evidence type="ECO:0000259" key="1">
    <source>
        <dbReference type="Pfam" id="PF14065"/>
    </source>
</evidence>
<dbReference type="OrthoDB" id="527247at2"/>
<evidence type="ECO:0000313" key="2">
    <source>
        <dbReference type="EMBL" id="SAL04841.1"/>
    </source>
</evidence>
<protein>
    <recommendedName>
        <fullName evidence="1">Pvc16 N-terminal domain-containing protein</fullName>
    </recommendedName>
</protein>
<dbReference type="Proteomes" id="UP000071859">
    <property type="component" value="Unassembled WGS sequence"/>
</dbReference>
<proteinExistence type="predicted"/>
<dbReference type="Pfam" id="PF14065">
    <property type="entry name" value="Pvc16_N"/>
    <property type="match status" value="1"/>
</dbReference>
<dbReference type="InterPro" id="IPR025351">
    <property type="entry name" value="Pvc16_N"/>
</dbReference>
<dbReference type="AlphaFoldDB" id="A0A158ED75"/>
<dbReference type="EMBL" id="FCOX02000069">
    <property type="protein sequence ID" value="SAL04841.1"/>
    <property type="molecule type" value="Genomic_DNA"/>
</dbReference>
<organism evidence="2 3">
    <name type="scientific">Caballeronia calidae</name>
    <dbReference type="NCBI Taxonomy" id="1777139"/>
    <lineage>
        <taxon>Bacteria</taxon>
        <taxon>Pseudomonadati</taxon>
        <taxon>Pseudomonadota</taxon>
        <taxon>Betaproteobacteria</taxon>
        <taxon>Burkholderiales</taxon>
        <taxon>Burkholderiaceae</taxon>
        <taxon>Caballeronia</taxon>
    </lineage>
</organism>
<reference evidence="2" key="1">
    <citation type="submission" date="2016-01" db="EMBL/GenBank/DDBJ databases">
        <authorList>
            <person name="Peeters C."/>
        </authorList>
    </citation>
    <scope>NUCLEOTIDE SEQUENCE</scope>
    <source>
        <strain evidence="2">LMG 29321</strain>
    </source>
</reference>
<comment type="caution">
    <text evidence="2">The sequence shown here is derived from an EMBL/GenBank/DDBJ whole genome shotgun (WGS) entry which is preliminary data.</text>
</comment>
<accession>A0A158ED75</accession>
<keyword evidence="3" id="KW-1185">Reference proteome</keyword>
<evidence type="ECO:0000313" key="3">
    <source>
        <dbReference type="Proteomes" id="UP000071859"/>
    </source>
</evidence>